<keyword evidence="3" id="KW-1185">Reference proteome</keyword>
<dbReference type="Proteomes" id="UP001196870">
    <property type="component" value="Unassembled WGS sequence"/>
</dbReference>
<accession>A0ABS5FA23</accession>
<name>A0ABS5FA23_9PROT</name>
<dbReference type="RefSeq" id="WP_211858422.1">
    <property type="nucleotide sequence ID" value="NZ_JAAGBB010000109.1"/>
</dbReference>
<dbReference type="SUPFAM" id="SSF52540">
    <property type="entry name" value="P-loop containing nucleoside triphosphate hydrolases"/>
    <property type="match status" value="1"/>
</dbReference>
<dbReference type="SUPFAM" id="SSF56112">
    <property type="entry name" value="Protein kinase-like (PK-like)"/>
    <property type="match status" value="1"/>
</dbReference>
<sequence length="325" mass="33496">GLGPAAVAAWAAAARAALARTAPLLAARAAQGFVRRCHGDLHLGNLCLLQGRPAPFDALEFDEALATIDTGYDLAFLVMDLDRRAGRTEANRVLNRYAARRGDAGFLAALPLFLSLRAVIRAHVEARRGGDGEGYLAAAIAYLAPAPPRLVGIGGLQGTGKSRLARLLAPALGVAPGALVLRTDEIRKRRAGVAPEQRLPAAAYAPAESQAVHAALFDAAALALAAGHAVIADAAWLDPGMRAGLEAVAARCGVPFDGLWLEAPTQLLRARIAARRGDASDADAAVLDSAARADPGRITWRRLDASGDPCAQAMAVLGLDTAASG</sequence>
<proteinExistence type="predicted"/>
<keyword evidence="1" id="KW-0732">Signal</keyword>
<feature type="signal peptide" evidence="1">
    <location>
        <begin position="1"/>
        <end position="19"/>
    </location>
</feature>
<dbReference type="Pfam" id="PF13671">
    <property type="entry name" value="AAA_33"/>
    <property type="match status" value="1"/>
</dbReference>
<dbReference type="InterPro" id="IPR011009">
    <property type="entry name" value="Kinase-like_dom_sf"/>
</dbReference>
<dbReference type="InterPro" id="IPR027417">
    <property type="entry name" value="P-loop_NTPase"/>
</dbReference>
<gene>
    <name evidence="2" type="ORF">GXW71_34015</name>
</gene>
<dbReference type="Gene3D" id="3.40.50.300">
    <property type="entry name" value="P-loop containing nucleotide triphosphate hydrolases"/>
    <property type="match status" value="1"/>
</dbReference>
<comment type="caution">
    <text evidence="2">The sequence shown here is derived from an EMBL/GenBank/DDBJ whole genome shotgun (WGS) entry which is preliminary data.</text>
</comment>
<evidence type="ECO:0000313" key="2">
    <source>
        <dbReference type="EMBL" id="MBR0669410.1"/>
    </source>
</evidence>
<dbReference type="InterPro" id="IPR052732">
    <property type="entry name" value="Cell-binding_unc_protein"/>
</dbReference>
<feature type="chain" id="PRO_5045443624" evidence="1">
    <location>
        <begin position="20"/>
        <end position="325"/>
    </location>
</feature>
<reference evidence="3" key="1">
    <citation type="journal article" date="2021" name="Syst. Appl. Microbiol.">
        <title>Roseomonas hellenica sp. nov., isolated from roots of wild-growing Alkanna tinctoria.</title>
        <authorList>
            <person name="Rat A."/>
            <person name="Naranjo H.D."/>
            <person name="Lebbe L."/>
            <person name="Cnockaert M."/>
            <person name="Krigas N."/>
            <person name="Grigoriadou K."/>
            <person name="Maloupa E."/>
            <person name="Willems A."/>
        </authorList>
    </citation>
    <scope>NUCLEOTIDE SEQUENCE [LARGE SCALE GENOMIC DNA]</scope>
    <source>
        <strain evidence="3">LMG 31523</strain>
    </source>
</reference>
<evidence type="ECO:0000313" key="3">
    <source>
        <dbReference type="Proteomes" id="UP001196870"/>
    </source>
</evidence>
<organism evidence="2 3">
    <name type="scientific">Plastoroseomonas hellenica</name>
    <dbReference type="NCBI Taxonomy" id="2687306"/>
    <lineage>
        <taxon>Bacteria</taxon>
        <taxon>Pseudomonadati</taxon>
        <taxon>Pseudomonadota</taxon>
        <taxon>Alphaproteobacteria</taxon>
        <taxon>Acetobacterales</taxon>
        <taxon>Acetobacteraceae</taxon>
        <taxon>Plastoroseomonas</taxon>
    </lineage>
</organism>
<dbReference type="EMBL" id="JAAGBB010000109">
    <property type="protein sequence ID" value="MBR0669410.1"/>
    <property type="molecule type" value="Genomic_DNA"/>
</dbReference>
<dbReference type="PANTHER" id="PTHR43883">
    <property type="entry name" value="SLR0207 PROTEIN"/>
    <property type="match status" value="1"/>
</dbReference>
<dbReference type="PANTHER" id="PTHR43883:SF1">
    <property type="entry name" value="GLUCONOKINASE"/>
    <property type="match status" value="1"/>
</dbReference>
<evidence type="ECO:0000256" key="1">
    <source>
        <dbReference type="SAM" id="SignalP"/>
    </source>
</evidence>
<protein>
    <submittedName>
        <fullName evidence="2">AAA family ATPase</fullName>
    </submittedName>
</protein>
<feature type="non-terminal residue" evidence="2">
    <location>
        <position position="1"/>
    </location>
</feature>